<dbReference type="Proteomes" id="UP001272242">
    <property type="component" value="Unassembled WGS sequence"/>
</dbReference>
<proteinExistence type="predicted"/>
<dbReference type="RefSeq" id="WP_320686695.1">
    <property type="nucleotide sequence ID" value="NZ_JAXBLV010000174.1"/>
</dbReference>
<gene>
    <name evidence="1" type="ORF">R5W23_001258</name>
</gene>
<dbReference type="EMBL" id="JAXBLV010000174">
    <property type="protein sequence ID" value="MDY3560035.1"/>
    <property type="molecule type" value="Genomic_DNA"/>
</dbReference>
<comment type="caution">
    <text evidence="1">The sequence shown here is derived from an EMBL/GenBank/DDBJ whole genome shotgun (WGS) entry which is preliminary data.</text>
</comment>
<protein>
    <submittedName>
        <fullName evidence="1">Uncharacterized protein</fullName>
    </submittedName>
</protein>
<organism evidence="1 2">
    <name type="scientific">Gemmata algarum</name>
    <dbReference type="NCBI Taxonomy" id="2975278"/>
    <lineage>
        <taxon>Bacteria</taxon>
        <taxon>Pseudomonadati</taxon>
        <taxon>Planctomycetota</taxon>
        <taxon>Planctomycetia</taxon>
        <taxon>Gemmatales</taxon>
        <taxon>Gemmataceae</taxon>
        <taxon>Gemmata</taxon>
    </lineage>
</organism>
<accession>A0ABU5EXM1</accession>
<evidence type="ECO:0000313" key="1">
    <source>
        <dbReference type="EMBL" id="MDY3560035.1"/>
    </source>
</evidence>
<evidence type="ECO:0000313" key="2">
    <source>
        <dbReference type="Proteomes" id="UP001272242"/>
    </source>
</evidence>
<keyword evidence="2" id="KW-1185">Reference proteome</keyword>
<name>A0ABU5EXM1_9BACT</name>
<reference evidence="2" key="1">
    <citation type="journal article" date="2023" name="Mar. Drugs">
        <title>Gemmata algarum, a Novel Planctomycete Isolated from an Algal Mat, Displays Antimicrobial Activity.</title>
        <authorList>
            <person name="Kumar G."/>
            <person name="Kallscheuer N."/>
            <person name="Kashif M."/>
            <person name="Ahamad S."/>
            <person name="Jagadeeshwari U."/>
            <person name="Pannikurungottu S."/>
            <person name="Haufschild T."/>
            <person name="Kabuu M."/>
            <person name="Sasikala C."/>
            <person name="Jogler C."/>
            <person name="Ramana C."/>
        </authorList>
    </citation>
    <scope>NUCLEOTIDE SEQUENCE [LARGE SCALE GENOMIC DNA]</scope>
    <source>
        <strain evidence="2">JC673</strain>
    </source>
</reference>
<sequence>MTEAEWLVCDDPGPMLETLLGKTSDRRLRRFAVECCRRVCEHLIDPRCLRALESIEENVGRSRDDTCCRAAADDVRAVRKERLTHLYASFVSAELAQQAADDGIWGLIDEATAVQAVAKAESDPICSAACAVWVAAGAGRTFEDDDTLIGSAEVSAIHAASACGNGTSERRLQAQLVRDIFGNPFRTVTADPSWRASTVVALASHMYDSRDFSAMPILADALQDAGCTNEAILTHCRAAELHVRGCWVVDMVIGKG</sequence>